<accession>A0A3N0XE46</accession>
<dbReference type="OrthoDB" id="9982588at2759"/>
<feature type="region of interest" description="Disordered" evidence="4">
    <location>
        <begin position="559"/>
        <end position="593"/>
    </location>
</feature>
<comment type="similarity">
    <text evidence="1">Belongs to the TRAFAC class TrmE-Era-EngA-EngB-Septin-like GTPase superfamily. AIG1/Toc34/Toc159-like paraseptin GTPase family. IAN subfamily.</text>
</comment>
<feature type="domain" description="AIG1-type G" evidence="5">
    <location>
        <begin position="6"/>
        <end position="201"/>
    </location>
</feature>
<evidence type="ECO:0000256" key="1">
    <source>
        <dbReference type="ARBA" id="ARBA00008535"/>
    </source>
</evidence>
<dbReference type="PROSITE" id="PS51720">
    <property type="entry name" value="G_AIG1"/>
    <property type="match status" value="2"/>
</dbReference>
<reference evidence="6 7" key="1">
    <citation type="submission" date="2018-10" db="EMBL/GenBank/DDBJ databases">
        <title>Genome assembly for a Yunnan-Guizhou Plateau 3E fish, Anabarilius grahami (Regan), and its evolutionary and genetic applications.</title>
        <authorList>
            <person name="Jiang W."/>
        </authorList>
    </citation>
    <scope>NUCLEOTIDE SEQUENCE [LARGE SCALE GENOMIC DNA]</scope>
    <source>
        <strain evidence="6">AG-KIZ</strain>
        <tissue evidence="6">Muscle</tissue>
    </source>
</reference>
<evidence type="ECO:0000259" key="5">
    <source>
        <dbReference type="PROSITE" id="PS51720"/>
    </source>
</evidence>
<evidence type="ECO:0000256" key="4">
    <source>
        <dbReference type="SAM" id="MobiDB-lite"/>
    </source>
</evidence>
<gene>
    <name evidence="6" type="ORF">DPX16_2535</name>
</gene>
<evidence type="ECO:0000256" key="2">
    <source>
        <dbReference type="ARBA" id="ARBA00022741"/>
    </source>
</evidence>
<dbReference type="InterPro" id="IPR006703">
    <property type="entry name" value="G_AIG1"/>
</dbReference>
<dbReference type="GO" id="GO:0005525">
    <property type="term" value="F:GTP binding"/>
    <property type="evidence" value="ECO:0007669"/>
    <property type="project" value="UniProtKB-KW"/>
</dbReference>
<comment type="caution">
    <text evidence="6">The sequence shown here is derived from an EMBL/GenBank/DDBJ whole genome shotgun (WGS) entry which is preliminary data.</text>
</comment>
<evidence type="ECO:0000313" key="7">
    <source>
        <dbReference type="Proteomes" id="UP000281406"/>
    </source>
</evidence>
<sequence>MAEQIEEGLRAVVLGWQKSDKVSVINRLLGDEVASDKHFARSVRKDGEANGRKITLINTPCWWQNYGLQDSPEVVKQELVCSVFLCPPGPHVFLLVINLSLPFTEENRLSIEKHFSLFGERIWRHTIVLFTRADSLKDKNIEQHKKNQDLQQIIQRCGQRYHIFDFKNKSAAVQELLDKIDDVVAANNGNHFETHDDMLLEIKRKRDENEVRAKARQKRLQDKRGLKEIGEEAVVLLSKVRIVLLGWSLSGKSSTGNTIFNHEIFPIGKAQKCANHTADVNGRKITVLNTPSWWKYFSSKFNPKFARAAILESIGQSQHMQFPHAMILVIPVDTSFKIEQKKIIEEYMAILGEDVWRHTIVLFTWRDRIPDISIEQHIESEGDALQWLIEKCRNRYHVFDNTDKKNRAQVTELLQKIDEMVAENSLFCLKTQCAAEVNVHETDTQQDEERNLNTDKLLKLMYQELKNRRKEIKRKLEELGMDLSGCIADDVSIEQPPDVSGDDKLTEKIRREVRRWEAIIMDGMLNIQNPEASYGEMIQSTNAMVLRWLQKCEEYSTSKTSAYETSSEHSDLVEDPQNPETSDNTSTLQTMRS</sequence>
<dbReference type="PANTHER" id="PTHR10903">
    <property type="entry name" value="GTPASE, IMAP FAMILY MEMBER-RELATED"/>
    <property type="match status" value="1"/>
</dbReference>
<feature type="domain" description="AIG1-type G" evidence="5">
    <location>
        <begin position="237"/>
        <end position="438"/>
    </location>
</feature>
<dbReference type="Proteomes" id="UP000281406">
    <property type="component" value="Unassembled WGS sequence"/>
</dbReference>
<dbReference type="PANTHER" id="PTHR10903:SF107">
    <property type="entry name" value="GTPASE IMAP FAMILY MEMBER 4-LIKE-RELATED"/>
    <property type="match status" value="1"/>
</dbReference>
<dbReference type="SUPFAM" id="SSF52540">
    <property type="entry name" value="P-loop containing nucleoside triphosphate hydrolases"/>
    <property type="match status" value="2"/>
</dbReference>
<evidence type="ECO:0000256" key="3">
    <source>
        <dbReference type="ARBA" id="ARBA00023134"/>
    </source>
</evidence>
<proteinExistence type="inferred from homology"/>
<evidence type="ECO:0000313" key="6">
    <source>
        <dbReference type="EMBL" id="ROI15588.1"/>
    </source>
</evidence>
<dbReference type="FunFam" id="3.40.50.300:FF:001809">
    <property type="entry name" value="Si:ch1073-365p7.2"/>
    <property type="match status" value="2"/>
</dbReference>
<keyword evidence="3" id="KW-0342">GTP-binding</keyword>
<dbReference type="Pfam" id="PF04548">
    <property type="entry name" value="AIG1"/>
    <property type="match status" value="2"/>
</dbReference>
<dbReference type="Gene3D" id="3.40.50.300">
    <property type="entry name" value="P-loop containing nucleotide triphosphate hydrolases"/>
    <property type="match status" value="2"/>
</dbReference>
<organism evidence="6 7">
    <name type="scientific">Anabarilius grahami</name>
    <name type="common">Kanglang fish</name>
    <name type="synonym">Barilius grahami</name>
    <dbReference type="NCBI Taxonomy" id="495550"/>
    <lineage>
        <taxon>Eukaryota</taxon>
        <taxon>Metazoa</taxon>
        <taxon>Chordata</taxon>
        <taxon>Craniata</taxon>
        <taxon>Vertebrata</taxon>
        <taxon>Euteleostomi</taxon>
        <taxon>Actinopterygii</taxon>
        <taxon>Neopterygii</taxon>
        <taxon>Teleostei</taxon>
        <taxon>Ostariophysi</taxon>
        <taxon>Cypriniformes</taxon>
        <taxon>Xenocyprididae</taxon>
        <taxon>Xenocypridinae</taxon>
        <taxon>Xenocypridinae incertae sedis</taxon>
        <taxon>Anabarilius</taxon>
    </lineage>
</organism>
<keyword evidence="2" id="KW-0547">Nucleotide-binding</keyword>
<keyword evidence="7" id="KW-1185">Reference proteome</keyword>
<dbReference type="AlphaFoldDB" id="A0A3N0XE46"/>
<protein>
    <submittedName>
        <fullName evidence="6">GTPase IMAP family member 8</fullName>
    </submittedName>
</protein>
<dbReference type="InterPro" id="IPR027417">
    <property type="entry name" value="P-loop_NTPase"/>
</dbReference>
<feature type="compositionally biased region" description="Polar residues" evidence="4">
    <location>
        <begin position="578"/>
        <end position="593"/>
    </location>
</feature>
<dbReference type="EMBL" id="RJVU01079719">
    <property type="protein sequence ID" value="ROI15588.1"/>
    <property type="molecule type" value="Genomic_DNA"/>
</dbReference>
<name>A0A3N0XE46_ANAGA</name>
<dbReference type="InterPro" id="IPR045058">
    <property type="entry name" value="GIMA/IAN/Toc"/>
</dbReference>